<keyword evidence="8" id="KW-0539">Nucleus</keyword>
<dbReference type="Gene3D" id="3.30.160.60">
    <property type="entry name" value="Classic Zinc Finger"/>
    <property type="match status" value="3"/>
</dbReference>
<dbReference type="EMBL" id="JBJKFK010001126">
    <property type="protein sequence ID" value="KAL3314003.1"/>
    <property type="molecule type" value="Genomic_DNA"/>
</dbReference>
<evidence type="ECO:0000313" key="13">
    <source>
        <dbReference type="Proteomes" id="UP001626550"/>
    </source>
</evidence>
<comment type="subcellular location">
    <subcellularLocation>
        <location evidence="1">Nucleus</location>
    </subcellularLocation>
</comment>
<evidence type="ECO:0000256" key="7">
    <source>
        <dbReference type="ARBA" id="ARBA00023163"/>
    </source>
</evidence>
<accession>A0ABD2Q312</accession>
<dbReference type="FunFam" id="3.30.160.60:FF:002571">
    <property type="entry name" value="Protein odd-skipped-related 2"/>
    <property type="match status" value="1"/>
</dbReference>
<feature type="region of interest" description="Disordered" evidence="10">
    <location>
        <begin position="137"/>
        <end position="168"/>
    </location>
</feature>
<keyword evidence="6" id="KW-0805">Transcription regulation</keyword>
<dbReference type="Proteomes" id="UP001626550">
    <property type="component" value="Unassembled WGS sequence"/>
</dbReference>
<feature type="domain" description="C2H2-type" evidence="11">
    <location>
        <begin position="218"/>
        <end position="245"/>
    </location>
</feature>
<evidence type="ECO:0000256" key="2">
    <source>
        <dbReference type="ARBA" id="ARBA00022723"/>
    </source>
</evidence>
<evidence type="ECO:0000256" key="9">
    <source>
        <dbReference type="PROSITE-ProRule" id="PRU00042"/>
    </source>
</evidence>
<keyword evidence="2" id="KW-0479">Metal-binding</keyword>
<sequence length="299" mass="33832">MADPHNKTQFDLASILDMDYSSKSRIAIASPKNISSDSNPNTESGASVLELSETNLEDSSSQDTAMAVTGKDSTNPDFNFVWQQYTLRCLNQWLRNLLNSSTMPQSPTPPTSPVSANLLLLRRFIAMQSQKLVSHPVFSHQSKASTSEGHQPSSTLKVPDLSTTPKRPEVAPITQTSRFFKNSRRPKKQYVCRFCMRRFTKSYNLLIHERTHTNERPFPCDICGKAFRRQDHLRDHKFTHSSRKPFPCEICGKGFCQARTLSLHRTTHHAIPPITESPILNNRSSHCKQPNSLPIVKNN</sequence>
<keyword evidence="13" id="KW-1185">Reference proteome</keyword>
<dbReference type="PROSITE" id="PS50157">
    <property type="entry name" value="ZINC_FINGER_C2H2_2"/>
    <property type="match status" value="3"/>
</dbReference>
<dbReference type="InterPro" id="IPR036236">
    <property type="entry name" value="Znf_C2H2_sf"/>
</dbReference>
<dbReference type="SMART" id="SM00355">
    <property type="entry name" value="ZnF_C2H2"/>
    <property type="match status" value="3"/>
</dbReference>
<keyword evidence="5" id="KW-0862">Zinc</keyword>
<evidence type="ECO:0000313" key="12">
    <source>
        <dbReference type="EMBL" id="KAL3314003.1"/>
    </source>
</evidence>
<gene>
    <name evidence="12" type="ORF">Ciccas_007388</name>
</gene>
<dbReference type="FunFam" id="3.30.160.60:FF:000311">
    <property type="entry name" value="protein odd-skipped-related 2 isoform X1"/>
    <property type="match status" value="1"/>
</dbReference>
<reference evidence="12 13" key="1">
    <citation type="submission" date="2024-11" db="EMBL/GenBank/DDBJ databases">
        <title>Adaptive evolution of stress response genes in parasites aligns with host niche diversity.</title>
        <authorList>
            <person name="Hahn C."/>
            <person name="Resl P."/>
        </authorList>
    </citation>
    <scope>NUCLEOTIDE SEQUENCE [LARGE SCALE GENOMIC DNA]</scope>
    <source>
        <strain evidence="12">EGGRZ-B1_66</strain>
        <tissue evidence="12">Body</tissue>
    </source>
</reference>
<evidence type="ECO:0000256" key="3">
    <source>
        <dbReference type="ARBA" id="ARBA00022737"/>
    </source>
</evidence>
<keyword evidence="3" id="KW-0677">Repeat</keyword>
<feature type="domain" description="C2H2-type" evidence="11">
    <location>
        <begin position="246"/>
        <end position="273"/>
    </location>
</feature>
<dbReference type="PANTHER" id="PTHR14196:SF0">
    <property type="entry name" value="PROTEIN BOWEL"/>
    <property type="match status" value="1"/>
</dbReference>
<comment type="caution">
    <text evidence="12">The sequence shown here is derived from an EMBL/GenBank/DDBJ whole genome shotgun (WGS) entry which is preliminary data.</text>
</comment>
<feature type="compositionally biased region" description="Polar residues" evidence="10">
    <location>
        <begin position="139"/>
        <end position="165"/>
    </location>
</feature>
<evidence type="ECO:0000256" key="1">
    <source>
        <dbReference type="ARBA" id="ARBA00004123"/>
    </source>
</evidence>
<dbReference type="SUPFAM" id="SSF57667">
    <property type="entry name" value="beta-beta-alpha zinc fingers"/>
    <property type="match status" value="2"/>
</dbReference>
<feature type="domain" description="C2H2-type" evidence="11">
    <location>
        <begin position="190"/>
        <end position="217"/>
    </location>
</feature>
<dbReference type="AlphaFoldDB" id="A0ABD2Q312"/>
<protein>
    <recommendedName>
        <fullName evidence="11">C2H2-type domain-containing protein</fullName>
    </recommendedName>
</protein>
<organism evidence="12 13">
    <name type="scientific">Cichlidogyrus casuarinus</name>
    <dbReference type="NCBI Taxonomy" id="1844966"/>
    <lineage>
        <taxon>Eukaryota</taxon>
        <taxon>Metazoa</taxon>
        <taxon>Spiralia</taxon>
        <taxon>Lophotrochozoa</taxon>
        <taxon>Platyhelminthes</taxon>
        <taxon>Monogenea</taxon>
        <taxon>Monopisthocotylea</taxon>
        <taxon>Dactylogyridea</taxon>
        <taxon>Ancyrocephalidae</taxon>
        <taxon>Cichlidogyrus</taxon>
    </lineage>
</organism>
<evidence type="ECO:0000259" key="11">
    <source>
        <dbReference type="PROSITE" id="PS50157"/>
    </source>
</evidence>
<dbReference type="PANTHER" id="PTHR14196">
    <property type="entry name" value="ODD-SKIPPED - RELATED"/>
    <property type="match status" value="1"/>
</dbReference>
<dbReference type="GO" id="GO:0008270">
    <property type="term" value="F:zinc ion binding"/>
    <property type="evidence" value="ECO:0007669"/>
    <property type="project" value="UniProtKB-KW"/>
</dbReference>
<keyword evidence="7" id="KW-0804">Transcription</keyword>
<name>A0ABD2Q312_9PLAT</name>
<proteinExistence type="predicted"/>
<dbReference type="Pfam" id="PF00096">
    <property type="entry name" value="zf-C2H2"/>
    <property type="match status" value="2"/>
</dbReference>
<evidence type="ECO:0000256" key="4">
    <source>
        <dbReference type="ARBA" id="ARBA00022771"/>
    </source>
</evidence>
<dbReference type="InterPro" id="IPR013087">
    <property type="entry name" value="Znf_C2H2_type"/>
</dbReference>
<evidence type="ECO:0000256" key="5">
    <source>
        <dbReference type="ARBA" id="ARBA00022833"/>
    </source>
</evidence>
<keyword evidence="4 9" id="KW-0863">Zinc-finger</keyword>
<dbReference type="PROSITE" id="PS00028">
    <property type="entry name" value="ZINC_FINGER_C2H2_1"/>
    <property type="match status" value="3"/>
</dbReference>
<dbReference type="GO" id="GO:0005634">
    <property type="term" value="C:nucleus"/>
    <property type="evidence" value="ECO:0007669"/>
    <property type="project" value="UniProtKB-SubCell"/>
</dbReference>
<evidence type="ECO:0000256" key="8">
    <source>
        <dbReference type="ARBA" id="ARBA00023242"/>
    </source>
</evidence>
<dbReference type="InterPro" id="IPR050717">
    <property type="entry name" value="C2H2-ZF_Transcription_Reg"/>
</dbReference>
<dbReference type="FunFam" id="3.30.160.60:FF:000100">
    <property type="entry name" value="Zinc finger 45-like"/>
    <property type="match status" value="1"/>
</dbReference>
<evidence type="ECO:0000256" key="6">
    <source>
        <dbReference type="ARBA" id="ARBA00023015"/>
    </source>
</evidence>
<evidence type="ECO:0000256" key="10">
    <source>
        <dbReference type="SAM" id="MobiDB-lite"/>
    </source>
</evidence>